<name>A0A6A6X3P6_9PLEO</name>
<feature type="chain" id="PRO_5025652120" description="Ig-like domain-containing protein" evidence="1">
    <location>
        <begin position="20"/>
        <end position="570"/>
    </location>
</feature>
<reference evidence="2" key="1">
    <citation type="journal article" date="2020" name="Stud. Mycol.">
        <title>101 Dothideomycetes genomes: a test case for predicting lifestyles and emergence of pathogens.</title>
        <authorList>
            <person name="Haridas S."/>
            <person name="Albert R."/>
            <person name="Binder M."/>
            <person name="Bloem J."/>
            <person name="Labutti K."/>
            <person name="Salamov A."/>
            <person name="Andreopoulos B."/>
            <person name="Baker S."/>
            <person name="Barry K."/>
            <person name="Bills G."/>
            <person name="Bluhm B."/>
            <person name="Cannon C."/>
            <person name="Castanera R."/>
            <person name="Culley D."/>
            <person name="Daum C."/>
            <person name="Ezra D."/>
            <person name="Gonzalez J."/>
            <person name="Henrissat B."/>
            <person name="Kuo A."/>
            <person name="Liang C."/>
            <person name="Lipzen A."/>
            <person name="Lutzoni F."/>
            <person name="Magnuson J."/>
            <person name="Mondo S."/>
            <person name="Nolan M."/>
            <person name="Ohm R."/>
            <person name="Pangilinan J."/>
            <person name="Park H.-J."/>
            <person name="Ramirez L."/>
            <person name="Alfaro M."/>
            <person name="Sun H."/>
            <person name="Tritt A."/>
            <person name="Yoshinaga Y."/>
            <person name="Zwiers L.-H."/>
            <person name="Turgeon B."/>
            <person name="Goodwin S."/>
            <person name="Spatafora J."/>
            <person name="Crous P."/>
            <person name="Grigoriev I."/>
        </authorList>
    </citation>
    <scope>NUCLEOTIDE SEQUENCE</scope>
    <source>
        <strain evidence="2">CBS 109.77</strain>
    </source>
</reference>
<evidence type="ECO:0000313" key="3">
    <source>
        <dbReference type="Proteomes" id="UP000799757"/>
    </source>
</evidence>
<dbReference type="EMBL" id="MU002043">
    <property type="protein sequence ID" value="KAF2790996.1"/>
    <property type="molecule type" value="Genomic_DNA"/>
</dbReference>
<protein>
    <recommendedName>
        <fullName evidence="4">Ig-like domain-containing protein</fullName>
    </recommendedName>
</protein>
<dbReference type="OrthoDB" id="3727384at2759"/>
<gene>
    <name evidence="2" type="ORF">K505DRAFT_339944</name>
</gene>
<evidence type="ECO:0000313" key="2">
    <source>
        <dbReference type="EMBL" id="KAF2790996.1"/>
    </source>
</evidence>
<evidence type="ECO:0000256" key="1">
    <source>
        <dbReference type="SAM" id="SignalP"/>
    </source>
</evidence>
<keyword evidence="3" id="KW-1185">Reference proteome</keyword>
<accession>A0A6A6X3P6</accession>
<organism evidence="2 3">
    <name type="scientific">Melanomma pulvis-pyrius CBS 109.77</name>
    <dbReference type="NCBI Taxonomy" id="1314802"/>
    <lineage>
        <taxon>Eukaryota</taxon>
        <taxon>Fungi</taxon>
        <taxon>Dikarya</taxon>
        <taxon>Ascomycota</taxon>
        <taxon>Pezizomycotina</taxon>
        <taxon>Dothideomycetes</taxon>
        <taxon>Pleosporomycetidae</taxon>
        <taxon>Pleosporales</taxon>
        <taxon>Melanommataceae</taxon>
        <taxon>Melanomma</taxon>
    </lineage>
</organism>
<keyword evidence="1" id="KW-0732">Signal</keyword>
<dbReference type="AlphaFoldDB" id="A0A6A6X3P6"/>
<evidence type="ECO:0008006" key="4">
    <source>
        <dbReference type="Google" id="ProtNLM"/>
    </source>
</evidence>
<dbReference type="Proteomes" id="UP000799757">
    <property type="component" value="Unassembled WGS sequence"/>
</dbReference>
<proteinExistence type="predicted"/>
<feature type="signal peptide" evidence="1">
    <location>
        <begin position="1"/>
        <end position="19"/>
    </location>
</feature>
<sequence>MGALQLLATTLLLAPLALAIDIPKVPTWPSGRCTDKSLTIPSWIISNYKVSGGTTTFRVDNRAAVVTGLIASVTCTSDNKCQSSAGGDELRVTIAHGANGNPVIGLSEIWVCTDEGDRVFFTATGSTTITQCASDNCVSPITYLAYGSLSLPIPLTPAQPSPPPGYNAPTCADVGQGHWTVSGGMYITTLLRVAGDHDPKVLSRLIQNATVSYQNYTKGQCKQWYQPDQICLDNQNGGFKAKGQYLNLNVTNKAISHAVTCSFTPTYNHLSPPTPLRCTGGNFNEITLDVSWSGTVPNFSLKVEELWYCLESPATNVNPTVIVASGSTSLSLICTSNIGITGTPDDIVTTCTDPVSSHAVDGTQVAKETLPPFSLVTAYSSHGGCTFDSIINPTFYYRGMFFSTNAFPANDPSSATISRFTAGLTGPGFADFFFYENKAISGTGINTVYTCNVYYDGKPPESHWNCTYSFNPHTKTITQDKVWQCSDKNAAQPLYFDGSGSFNWSVDPYSDCNTAGNAISCYWHDSLATLQPGVPYDIPKITVGLVNVPPPHYESTERVNGKWAKLFKSS</sequence>